<dbReference type="InterPro" id="IPR005532">
    <property type="entry name" value="SUMF_dom"/>
</dbReference>
<feature type="domain" description="Protein kinase" evidence="9">
    <location>
        <begin position="108"/>
        <end position="376"/>
    </location>
</feature>
<evidence type="ECO:0000259" key="9">
    <source>
        <dbReference type="PROSITE" id="PS50011"/>
    </source>
</evidence>
<sequence length="864" mass="95590">MTDKRDDKTRLVTGGRLTSKNSKTPDSNDSERTPNTSGNADDSTVYAGSLSEVKSQKRDPDATLITSQTPLSSPTGSRTGSSATGSSTTGGSQPQVSALNNKVIKGRFELVSMLGAGGMGAVYKALDRRKVEASDSDPYVAVKLLNDDFRQHPDAFISLQRESRKSQTLAHPNIVTVYDFDRDRNTVFMTMEFLEGAPLDELLREHPNGMPPEKAASALRDISNALIYAHSHNIIHSDFKPGNIYVTKSKGSKVFDFGIARAVSEGSAAHGAGEQTIFDAGTLGALTPAYASYEMLKGNEPAQSDDVYALGCVAYEMYAGKHPYNKTPADQAYAKKLKLKRIKGLTRRQWSALSGALELRRENRTETVAEFYRQFFGKARLMIWALAASVTAFAIGGGVYFKQYQEQLVAQEQLKVQLEEEMAQKLEDSAIANQTQKIEQLVQIAALTPKWDMELRRELLNYENLVSDTEEVNESVRLRVVAAYLKEAKERIANNNLENVLGLLQYASRWEAPAEEIDLLTNQVLTNQEADRLRQENERLAAAKKEADILRLEQEKREKELEEARQIRIRQEVAALEKSLRCPNQVDVAGDVASHLKALESLDPGRSADLRNIVANSLTNCFNKLAAVSPFAADTMLSEARELLPSQGQLDPLVVDYCSHLEPGTGAKGRRYTCADPLPREAMGPTMVVVPAPDNGRPIAISQYEITYDDVADYCTVSQLCDASKYARNYLPIHNIKIDFAENFAGWLSSITGHYYRLPTYDEWLLAATADGASEFPERNCFLKYGAIEKGLELHKTTNGKQNAYGLASHVGNVQEWAYRDNDLVAAGGSRQTPLNECRYTSVMAHNGSADEFTGFRLVRELAR</sequence>
<evidence type="ECO:0000256" key="7">
    <source>
        <dbReference type="SAM" id="MobiDB-lite"/>
    </source>
</evidence>
<dbReference type="Proteomes" id="UP001481413">
    <property type="component" value="Unassembled WGS sequence"/>
</dbReference>
<dbReference type="SUPFAM" id="SSF56112">
    <property type="entry name" value="Protein kinase-like (PK-like)"/>
    <property type="match status" value="1"/>
</dbReference>
<keyword evidence="4 5" id="KW-0067">ATP-binding</keyword>
<dbReference type="SUPFAM" id="SSF56436">
    <property type="entry name" value="C-type lectin-like"/>
    <property type="match status" value="1"/>
</dbReference>
<evidence type="ECO:0000256" key="6">
    <source>
        <dbReference type="SAM" id="Coils"/>
    </source>
</evidence>
<dbReference type="Pfam" id="PF00069">
    <property type="entry name" value="Pkinase"/>
    <property type="match status" value="1"/>
</dbReference>
<dbReference type="InterPro" id="IPR000719">
    <property type="entry name" value="Prot_kinase_dom"/>
</dbReference>
<keyword evidence="6" id="KW-0175">Coiled coil</keyword>
<evidence type="ECO:0000256" key="2">
    <source>
        <dbReference type="ARBA" id="ARBA00022741"/>
    </source>
</evidence>
<evidence type="ECO:0000256" key="5">
    <source>
        <dbReference type="PROSITE-ProRule" id="PRU10141"/>
    </source>
</evidence>
<evidence type="ECO:0000256" key="4">
    <source>
        <dbReference type="ARBA" id="ARBA00022840"/>
    </source>
</evidence>
<reference evidence="10 11" key="1">
    <citation type="submission" date="2024-04" db="EMBL/GenBank/DDBJ databases">
        <title>Draft genome sequence of Thalassolituus maritimus NBRC 116585.</title>
        <authorList>
            <person name="Miyakawa T."/>
            <person name="Kusuya Y."/>
            <person name="Miura T."/>
        </authorList>
    </citation>
    <scope>NUCLEOTIDE SEQUENCE [LARGE SCALE GENOMIC DNA]</scope>
    <source>
        <strain evidence="10 11">5NW40-0001</strain>
    </source>
</reference>
<dbReference type="PROSITE" id="PS50011">
    <property type="entry name" value="PROTEIN_KINASE_DOM"/>
    <property type="match status" value="1"/>
</dbReference>
<dbReference type="PANTHER" id="PTHR43289">
    <property type="entry name" value="MITOGEN-ACTIVATED PROTEIN KINASE KINASE KINASE 20-RELATED"/>
    <property type="match status" value="1"/>
</dbReference>
<dbReference type="PANTHER" id="PTHR43289:SF6">
    <property type="entry name" value="SERINE_THREONINE-PROTEIN KINASE NEKL-3"/>
    <property type="match status" value="1"/>
</dbReference>
<keyword evidence="2 5" id="KW-0547">Nucleotide-binding</keyword>
<dbReference type="EMBL" id="BAABWH010000002">
    <property type="protein sequence ID" value="GAA6145068.1"/>
    <property type="molecule type" value="Genomic_DNA"/>
</dbReference>
<dbReference type="Gene3D" id="1.10.510.10">
    <property type="entry name" value="Transferase(Phosphotransferase) domain 1"/>
    <property type="match status" value="1"/>
</dbReference>
<dbReference type="Gene3D" id="3.30.200.20">
    <property type="entry name" value="Phosphorylase Kinase, domain 1"/>
    <property type="match status" value="1"/>
</dbReference>
<organism evidence="10 11">
    <name type="scientific">Thalassolituus maritimus</name>
    <dbReference type="NCBI Taxonomy" id="484498"/>
    <lineage>
        <taxon>Bacteria</taxon>
        <taxon>Pseudomonadati</taxon>
        <taxon>Pseudomonadota</taxon>
        <taxon>Gammaproteobacteria</taxon>
        <taxon>Oceanospirillales</taxon>
        <taxon>Oceanospirillaceae</taxon>
        <taxon>Thalassolituus</taxon>
    </lineage>
</organism>
<comment type="caution">
    <text evidence="10">The sequence shown here is derived from an EMBL/GenBank/DDBJ whole genome shotgun (WGS) entry which is preliminary data.</text>
</comment>
<evidence type="ECO:0000313" key="11">
    <source>
        <dbReference type="Proteomes" id="UP001481413"/>
    </source>
</evidence>
<feature type="compositionally biased region" description="Low complexity" evidence="7">
    <location>
        <begin position="72"/>
        <end position="92"/>
    </location>
</feature>
<keyword evidence="8" id="KW-1133">Transmembrane helix</keyword>
<evidence type="ECO:0000313" key="10">
    <source>
        <dbReference type="EMBL" id="GAA6145068.1"/>
    </source>
</evidence>
<dbReference type="PROSITE" id="PS00108">
    <property type="entry name" value="PROTEIN_KINASE_ST"/>
    <property type="match status" value="1"/>
</dbReference>
<dbReference type="Pfam" id="PF03781">
    <property type="entry name" value="FGE-sulfatase"/>
    <property type="match status" value="1"/>
</dbReference>
<dbReference type="PROSITE" id="PS00107">
    <property type="entry name" value="PROTEIN_KINASE_ATP"/>
    <property type="match status" value="1"/>
</dbReference>
<proteinExistence type="predicted"/>
<keyword evidence="11" id="KW-1185">Reference proteome</keyword>
<feature type="binding site" evidence="5">
    <location>
        <position position="143"/>
    </location>
    <ligand>
        <name>ATP</name>
        <dbReference type="ChEBI" id="CHEBI:30616"/>
    </ligand>
</feature>
<name>A0ABP9ZY36_9GAMM</name>
<keyword evidence="3" id="KW-0418">Kinase</keyword>
<feature type="compositionally biased region" description="Basic and acidic residues" evidence="7">
    <location>
        <begin position="1"/>
        <end position="10"/>
    </location>
</feature>
<dbReference type="InterPro" id="IPR011009">
    <property type="entry name" value="Kinase-like_dom_sf"/>
</dbReference>
<gene>
    <name evidence="10" type="ORF">NBRC116585_11850</name>
</gene>
<dbReference type="InterPro" id="IPR017441">
    <property type="entry name" value="Protein_kinase_ATP_BS"/>
</dbReference>
<accession>A0ABP9ZY36</accession>
<evidence type="ECO:0000256" key="1">
    <source>
        <dbReference type="ARBA" id="ARBA00022679"/>
    </source>
</evidence>
<feature type="coiled-coil region" evidence="6">
    <location>
        <begin position="401"/>
        <end position="429"/>
    </location>
</feature>
<feature type="region of interest" description="Disordered" evidence="7">
    <location>
        <begin position="1"/>
        <end position="97"/>
    </location>
</feature>
<feature type="compositionally biased region" description="Polar residues" evidence="7">
    <location>
        <begin position="16"/>
        <end position="42"/>
    </location>
</feature>
<keyword evidence="1" id="KW-0808">Transferase</keyword>
<dbReference type="RefSeq" id="WP_353294001.1">
    <property type="nucleotide sequence ID" value="NZ_BAABWH010000002.1"/>
</dbReference>
<dbReference type="Gene3D" id="3.90.1580.10">
    <property type="entry name" value="paralog of FGE (formylglycine-generating enzyme)"/>
    <property type="match status" value="1"/>
</dbReference>
<dbReference type="InterPro" id="IPR016187">
    <property type="entry name" value="CTDL_fold"/>
</dbReference>
<dbReference type="InterPro" id="IPR008271">
    <property type="entry name" value="Ser/Thr_kinase_AS"/>
</dbReference>
<evidence type="ECO:0000256" key="8">
    <source>
        <dbReference type="SAM" id="Phobius"/>
    </source>
</evidence>
<keyword evidence="8" id="KW-0812">Transmembrane</keyword>
<dbReference type="InterPro" id="IPR042095">
    <property type="entry name" value="SUMF_sf"/>
</dbReference>
<keyword evidence="8" id="KW-0472">Membrane</keyword>
<protein>
    <recommendedName>
        <fullName evidence="9">Protein kinase domain-containing protein</fullName>
    </recommendedName>
</protein>
<feature type="coiled-coil region" evidence="6">
    <location>
        <begin position="526"/>
        <end position="572"/>
    </location>
</feature>
<feature type="transmembrane region" description="Helical" evidence="8">
    <location>
        <begin position="381"/>
        <end position="401"/>
    </location>
</feature>
<evidence type="ECO:0000256" key="3">
    <source>
        <dbReference type="ARBA" id="ARBA00022777"/>
    </source>
</evidence>
<dbReference type="CDD" id="cd14014">
    <property type="entry name" value="STKc_PknB_like"/>
    <property type="match status" value="1"/>
</dbReference>